<keyword evidence="8" id="KW-1185">Reference proteome</keyword>
<comment type="similarity">
    <text evidence="2">Belongs to the glycosyl hydrolase 3 family.</text>
</comment>
<dbReference type="GO" id="GO:0005975">
    <property type="term" value="P:carbohydrate metabolic process"/>
    <property type="evidence" value="ECO:0007669"/>
    <property type="project" value="InterPro"/>
</dbReference>
<dbReference type="GO" id="GO:0009254">
    <property type="term" value="P:peptidoglycan turnover"/>
    <property type="evidence" value="ECO:0007669"/>
    <property type="project" value="TreeGrafter"/>
</dbReference>
<evidence type="ECO:0000256" key="2">
    <source>
        <dbReference type="ARBA" id="ARBA00005336"/>
    </source>
</evidence>
<evidence type="ECO:0000313" key="7">
    <source>
        <dbReference type="EMBL" id="GLI58162.1"/>
    </source>
</evidence>
<dbReference type="InterPro" id="IPR017853">
    <property type="entry name" value="GH"/>
</dbReference>
<comment type="caution">
    <text evidence="7">The sequence shown here is derived from an EMBL/GenBank/DDBJ whole genome shotgun (WGS) entry which is preliminary data.</text>
</comment>
<feature type="domain" description="Glycoside hydrolase family 3 N-terminal" evidence="6">
    <location>
        <begin position="62"/>
        <end position="333"/>
    </location>
</feature>
<dbReference type="AlphaFoldDB" id="A0A9W6GPA4"/>
<accession>A0A9W6GPA4</accession>
<dbReference type="InterPro" id="IPR050226">
    <property type="entry name" value="NagZ_Beta-hexosaminidase"/>
</dbReference>
<sequence>MKTFFNISREENKIVEGIIGRMSLKDKIGQLLFLKQDEEEFSFTPGGVMFRPQPEEKLRGRIRDNNNKMGIKPFISANLESGPRGMISDSIEGVTPLQVAATGDPLNAYRLGEISGGVARGAGANMAFSPIVDININIDNPMVATRGFGSEADEIIEYGKSEFEGFLKNEVIPVVKHFPGDGVSSTDQHLLTAVNDLEPEEWRTTYGRIYRELIASGAEVIMVGHISLPRYVSEFDSSKANYPASLSEVVIKKLLKEELGYEGLIITDSTHMAGYTSFHSRREAIITSLNAGVDMILFSRDPNEDFKYIEEAYRSGEISIESIDEKVRRIISLKVKHNILDREEAASSNRRELAEEGRKTFTKITDASITLFKDEQKLLPLKLEGKKVLVIPITRTKNIRDSEVEYFSELLKKEGAKVTVKNYRDEDSDEGEDLKMSVEEFVNRYDLVIYLVNVKVLSNRTSLRMEYNAFNGVDAPWFVNEVDTMLISLSSPFHDRDAPMIKTVINGYNDTEVTMDKIVEKLRGRSPFKGKDPFRKRRQDV</sequence>
<organism evidence="7 8">
    <name type="scientific">Propionigenium maris DSM 9537</name>
    <dbReference type="NCBI Taxonomy" id="1123000"/>
    <lineage>
        <taxon>Bacteria</taxon>
        <taxon>Fusobacteriati</taxon>
        <taxon>Fusobacteriota</taxon>
        <taxon>Fusobacteriia</taxon>
        <taxon>Fusobacteriales</taxon>
        <taxon>Fusobacteriaceae</taxon>
        <taxon>Propionigenium</taxon>
    </lineage>
</organism>
<dbReference type="InterPro" id="IPR036962">
    <property type="entry name" value="Glyco_hydro_3_N_sf"/>
</dbReference>
<dbReference type="EC" id="3.2.1.52" evidence="3"/>
<proteinExistence type="inferred from homology"/>
<dbReference type="SUPFAM" id="SSF51445">
    <property type="entry name" value="(Trans)glycosidases"/>
    <property type="match status" value="1"/>
</dbReference>
<evidence type="ECO:0000313" key="8">
    <source>
        <dbReference type="Proteomes" id="UP001144471"/>
    </source>
</evidence>
<evidence type="ECO:0000256" key="3">
    <source>
        <dbReference type="ARBA" id="ARBA00012663"/>
    </source>
</evidence>
<dbReference type="EMBL" id="BSDY01000037">
    <property type="protein sequence ID" value="GLI58162.1"/>
    <property type="molecule type" value="Genomic_DNA"/>
</dbReference>
<evidence type="ECO:0000259" key="6">
    <source>
        <dbReference type="Pfam" id="PF00933"/>
    </source>
</evidence>
<dbReference type="PANTHER" id="PTHR30480">
    <property type="entry name" value="BETA-HEXOSAMINIDASE-RELATED"/>
    <property type="match status" value="1"/>
</dbReference>
<gene>
    <name evidence="7" type="ORF">PM10SUCC1_36760</name>
</gene>
<evidence type="ECO:0000256" key="4">
    <source>
        <dbReference type="ARBA" id="ARBA00022801"/>
    </source>
</evidence>
<dbReference type="RefSeq" id="WP_281837838.1">
    <property type="nucleotide sequence ID" value="NZ_BSDY01000037.1"/>
</dbReference>
<reference evidence="7" key="1">
    <citation type="submission" date="2022-12" db="EMBL/GenBank/DDBJ databases">
        <title>Reference genome sequencing for broad-spectrum identification of bacterial and archaeal isolates by mass spectrometry.</title>
        <authorList>
            <person name="Sekiguchi Y."/>
            <person name="Tourlousse D.M."/>
        </authorList>
    </citation>
    <scope>NUCLEOTIDE SEQUENCE</scope>
    <source>
        <strain evidence="7">10succ1</strain>
    </source>
</reference>
<dbReference type="Pfam" id="PF00933">
    <property type="entry name" value="Glyco_hydro_3"/>
    <property type="match status" value="1"/>
</dbReference>
<keyword evidence="5" id="KW-0326">Glycosidase</keyword>
<dbReference type="PANTHER" id="PTHR30480:SF13">
    <property type="entry name" value="BETA-HEXOSAMINIDASE"/>
    <property type="match status" value="1"/>
</dbReference>
<dbReference type="InterPro" id="IPR001764">
    <property type="entry name" value="Glyco_hydro_3_N"/>
</dbReference>
<dbReference type="InterPro" id="IPR036881">
    <property type="entry name" value="Glyco_hydro_3_C_sf"/>
</dbReference>
<dbReference type="GO" id="GO:0004563">
    <property type="term" value="F:beta-N-acetylhexosaminidase activity"/>
    <property type="evidence" value="ECO:0007669"/>
    <property type="project" value="UniProtKB-EC"/>
</dbReference>
<keyword evidence="4" id="KW-0378">Hydrolase</keyword>
<evidence type="ECO:0000256" key="5">
    <source>
        <dbReference type="ARBA" id="ARBA00023295"/>
    </source>
</evidence>
<dbReference type="Gene3D" id="3.40.50.1700">
    <property type="entry name" value="Glycoside hydrolase family 3 C-terminal domain"/>
    <property type="match status" value="1"/>
</dbReference>
<dbReference type="Proteomes" id="UP001144471">
    <property type="component" value="Unassembled WGS sequence"/>
</dbReference>
<evidence type="ECO:0000256" key="1">
    <source>
        <dbReference type="ARBA" id="ARBA00001231"/>
    </source>
</evidence>
<dbReference type="Gene3D" id="3.20.20.300">
    <property type="entry name" value="Glycoside hydrolase, family 3, N-terminal domain"/>
    <property type="match status" value="1"/>
</dbReference>
<name>A0A9W6GPA4_9FUSO</name>
<protein>
    <recommendedName>
        <fullName evidence="3">beta-N-acetylhexosaminidase</fullName>
        <ecNumber evidence="3">3.2.1.52</ecNumber>
    </recommendedName>
</protein>
<comment type="catalytic activity">
    <reaction evidence="1">
        <text>Hydrolysis of terminal non-reducing N-acetyl-D-hexosamine residues in N-acetyl-beta-D-hexosaminides.</text>
        <dbReference type="EC" id="3.2.1.52"/>
    </reaction>
</comment>